<dbReference type="InterPro" id="IPR036178">
    <property type="entry name" value="Formintransfe-cycloase-like_sf"/>
</dbReference>
<comment type="caution">
    <text evidence="2">The sequence shown here is derived from an EMBL/GenBank/DDBJ whole genome shotgun (WGS) entry which is preliminary data.</text>
</comment>
<evidence type="ECO:0000259" key="1">
    <source>
        <dbReference type="Pfam" id="PF04961"/>
    </source>
</evidence>
<keyword evidence="3" id="KW-1185">Reference proteome</keyword>
<dbReference type="AlphaFoldDB" id="A0A561SH99"/>
<gene>
    <name evidence="2" type="ORF">FHX44_11120</name>
</gene>
<dbReference type="Gene3D" id="1.20.120.680">
    <property type="entry name" value="Formiminotetrahydrofolate cyclodeaminase monomer, up-and-down helical bundle"/>
    <property type="match status" value="1"/>
</dbReference>
<proteinExistence type="predicted"/>
<sequence length="206" mass="20679">MSRSRRGNTDPVPESLLDLTVRELLDAAAARTPAPGGGGAAALTTALAAALTGMAARFANGAEAERAAERADDLRAAVTPLADADAAAYRDYLAATRLPRDDPGRAEAIAAARRGTIEVPARITELAGEVAEIAADLARSGNPNLHGDAAAAVHLAAAAATTAAELIAANVVDDAEAAERDRAREIGASARALAEAALTRGAGRSS</sequence>
<organism evidence="2 3">
    <name type="scientific">Pseudonocardia hierapolitana</name>
    <dbReference type="NCBI Taxonomy" id="1128676"/>
    <lineage>
        <taxon>Bacteria</taxon>
        <taxon>Bacillati</taxon>
        <taxon>Actinomycetota</taxon>
        <taxon>Actinomycetes</taxon>
        <taxon>Pseudonocardiales</taxon>
        <taxon>Pseudonocardiaceae</taxon>
        <taxon>Pseudonocardia</taxon>
    </lineage>
</organism>
<name>A0A561SH99_9PSEU</name>
<dbReference type="GO" id="GO:0003824">
    <property type="term" value="F:catalytic activity"/>
    <property type="evidence" value="ECO:0007669"/>
    <property type="project" value="InterPro"/>
</dbReference>
<feature type="domain" description="Cyclodeaminase/cyclohydrolase" evidence="1">
    <location>
        <begin position="20"/>
        <end position="178"/>
    </location>
</feature>
<dbReference type="EMBL" id="VIWU01000001">
    <property type="protein sequence ID" value="TWF74241.1"/>
    <property type="molecule type" value="Genomic_DNA"/>
</dbReference>
<dbReference type="InterPro" id="IPR007044">
    <property type="entry name" value="Cyclodeamin/CycHdrlase"/>
</dbReference>
<protein>
    <submittedName>
        <fullName evidence="2">Formiminotetrahydrofolate cyclodeaminase</fullName>
    </submittedName>
</protein>
<evidence type="ECO:0000313" key="3">
    <source>
        <dbReference type="Proteomes" id="UP000321261"/>
    </source>
</evidence>
<dbReference type="SUPFAM" id="SSF101262">
    <property type="entry name" value="Methenyltetrahydrofolate cyclohydrolase-like"/>
    <property type="match status" value="1"/>
</dbReference>
<dbReference type="Proteomes" id="UP000321261">
    <property type="component" value="Unassembled WGS sequence"/>
</dbReference>
<reference evidence="2 3" key="1">
    <citation type="submission" date="2019-06" db="EMBL/GenBank/DDBJ databases">
        <title>Sequencing the genomes of 1000 actinobacteria strains.</title>
        <authorList>
            <person name="Klenk H.-P."/>
        </authorList>
    </citation>
    <scope>NUCLEOTIDE SEQUENCE [LARGE SCALE GENOMIC DNA]</scope>
    <source>
        <strain evidence="2 3">DSM 45671</strain>
    </source>
</reference>
<accession>A0A561SH99</accession>
<dbReference type="Pfam" id="PF04961">
    <property type="entry name" value="FTCD_C"/>
    <property type="match status" value="1"/>
</dbReference>
<evidence type="ECO:0000313" key="2">
    <source>
        <dbReference type="EMBL" id="TWF74241.1"/>
    </source>
</evidence>